<feature type="compositionally biased region" description="Basic and acidic residues" evidence="2">
    <location>
        <begin position="688"/>
        <end position="700"/>
    </location>
</feature>
<feature type="coiled-coil region" evidence="1">
    <location>
        <begin position="76"/>
        <end position="134"/>
    </location>
</feature>
<evidence type="ECO:0000256" key="2">
    <source>
        <dbReference type="SAM" id="MobiDB-lite"/>
    </source>
</evidence>
<reference evidence="4" key="1">
    <citation type="journal article" date="2023" name="Commun. Biol.">
        <title>Genome analysis of Parmales, the sister group of diatoms, reveals the evolutionary specialization of diatoms from phago-mixotrophs to photoautotrophs.</title>
        <authorList>
            <person name="Ban H."/>
            <person name="Sato S."/>
            <person name="Yoshikawa S."/>
            <person name="Yamada K."/>
            <person name="Nakamura Y."/>
            <person name="Ichinomiya M."/>
            <person name="Sato N."/>
            <person name="Blanc-Mathieu R."/>
            <person name="Endo H."/>
            <person name="Kuwata A."/>
            <person name="Ogata H."/>
        </authorList>
    </citation>
    <scope>NUCLEOTIDE SEQUENCE [LARGE SCALE GENOMIC DNA]</scope>
    <source>
        <strain evidence="4">NIES 3700</strain>
    </source>
</reference>
<protein>
    <submittedName>
        <fullName evidence="3">Uncharacterized protein</fullName>
    </submittedName>
</protein>
<proteinExistence type="predicted"/>
<dbReference type="EMBL" id="BRXW01000185">
    <property type="protein sequence ID" value="GMI13055.1"/>
    <property type="molecule type" value="Genomic_DNA"/>
</dbReference>
<evidence type="ECO:0000313" key="4">
    <source>
        <dbReference type="Proteomes" id="UP001165122"/>
    </source>
</evidence>
<feature type="region of interest" description="Disordered" evidence="2">
    <location>
        <begin position="650"/>
        <end position="701"/>
    </location>
</feature>
<sequence length="846" mass="96851">MAEIHTTTREIDEIVANVEKKRLAEKPTEEATVEKARGASILLGKKPKYQSRSKAKAQVVPALAEQMQLPKREDLVNPLLKELKIAEEKKKEKELEKEKEVEPEPLSLDEQLKLKALERERREIEEKRLAEIAKAEEDARIAADSHFKIQPPKKRISIRDQMRASHELMNVNPDDVSEDKLAEDLGTQFQGLWGKLGMAANFTKKIKDEIVEVASRVHPHEVLERVTSQYPKRRYRPVHHSLGPIVDHEKHLSVEGGEHLEDKEKEEDKTDTTVNDDALLPASEVRRRRGGFKKIDDNLGANPFHMLELTQDELDYFYGAFCDAAGAGPDDPEPEQITLGELVDWFYKVEYRFKTKDLKRDNKILVENIRTVHYFDDASRVKAERLNDSLMMQPKTTKEGEEVKLKMTEAEEETERLKQAVKDANAGRSPLLTQKREVELSREQEEQLLKAKDSGDEMTSMTFIDFVLCMWNFLSADEVMMSKNLWEYIEVGLLKKYECKGIISFEFADELVSIWHEKSKGKMKKNNNKRKKNKASLMKDALEKDAHRVKDAKGMTISKSLYFGNFRGLCENNRGFTFGCTQLQLDMMACLMGSSFWKRQKTFRQKKFGLANLHYILRGDHMSYNVAEPMDEADLQKLIDNDLEYLGVETKGAERDGGGEDGEGTAEGEEGLEEDEEQHDEDENEDPETLKEKQLKEKRATVHRKVERIRLGKTILMIEMKKGKGEKLSGEESWLLAKATAQAKTANKVYMRMSKTGDATLTRKIGKTLKRAIAEEEEEDAEAEAEAAAAEEAEAIKRARKEKVKRMLEAEQAKQGNIGGFKEEQKAIYEKKQAAQVDSKYAKYVD</sequence>
<accession>A0A9W7KVQ1</accession>
<organism evidence="3 4">
    <name type="scientific">Triparma laevis f. longispina</name>
    <dbReference type="NCBI Taxonomy" id="1714387"/>
    <lineage>
        <taxon>Eukaryota</taxon>
        <taxon>Sar</taxon>
        <taxon>Stramenopiles</taxon>
        <taxon>Ochrophyta</taxon>
        <taxon>Bolidophyceae</taxon>
        <taxon>Parmales</taxon>
        <taxon>Triparmaceae</taxon>
        <taxon>Triparma</taxon>
    </lineage>
</organism>
<dbReference type="AlphaFoldDB" id="A0A9W7KVQ1"/>
<keyword evidence="1" id="KW-0175">Coiled coil</keyword>
<gene>
    <name evidence="3" type="ORF">TrLO_g3110</name>
</gene>
<dbReference type="OrthoDB" id="199469at2759"/>
<comment type="caution">
    <text evidence="3">The sequence shown here is derived from an EMBL/GenBank/DDBJ whole genome shotgun (WGS) entry which is preliminary data.</text>
</comment>
<feature type="coiled-coil region" evidence="1">
    <location>
        <begin position="400"/>
        <end position="427"/>
    </location>
</feature>
<evidence type="ECO:0000256" key="1">
    <source>
        <dbReference type="SAM" id="Coils"/>
    </source>
</evidence>
<feature type="compositionally biased region" description="Acidic residues" evidence="2">
    <location>
        <begin position="659"/>
        <end position="687"/>
    </location>
</feature>
<evidence type="ECO:0000313" key="3">
    <source>
        <dbReference type="EMBL" id="GMI13055.1"/>
    </source>
</evidence>
<feature type="coiled-coil region" evidence="1">
    <location>
        <begin position="766"/>
        <end position="802"/>
    </location>
</feature>
<dbReference type="Proteomes" id="UP001165122">
    <property type="component" value="Unassembled WGS sequence"/>
</dbReference>
<name>A0A9W7KVQ1_9STRA</name>
<keyword evidence="4" id="KW-1185">Reference proteome</keyword>